<dbReference type="SUPFAM" id="SSF55729">
    <property type="entry name" value="Acyl-CoA N-acyltransferases (Nat)"/>
    <property type="match status" value="1"/>
</dbReference>
<reference evidence="2 3" key="1">
    <citation type="submission" date="2019-06" db="EMBL/GenBank/DDBJ databases">
        <title>Sequencing the genomes of 1000 actinobacteria strains.</title>
        <authorList>
            <person name="Klenk H.-P."/>
        </authorList>
    </citation>
    <scope>NUCLEOTIDE SEQUENCE [LARGE SCALE GENOMIC DNA]</scope>
    <source>
        <strain evidence="2 3">DSM 41929</strain>
    </source>
</reference>
<dbReference type="EMBL" id="VFNX01000002">
    <property type="protein sequence ID" value="TQK86404.1"/>
    <property type="molecule type" value="Genomic_DNA"/>
</dbReference>
<dbReference type="AlphaFoldDB" id="A0A542THT4"/>
<sequence length="181" mass="19679">MARGVLVRMTGTSITSSSIRPARTEEARTLAVLHTRTRTAYYTAGGLPATELDGAERILPYWERGVAEGRALVAATPGGRVVGFLMDGPPKFDDVDAASVRELQQIGVEPGGWGRGVGTLLHEAFVRRLHADGLTDGVLECWEANARAQAFYARHSWRPDGSRRPGPLGRDYIRLRVTVAL</sequence>
<name>A0A542THT4_9ACTN</name>
<comment type="caution">
    <text evidence="2">The sequence shown here is derived from an EMBL/GenBank/DDBJ whole genome shotgun (WGS) entry which is preliminary data.</text>
</comment>
<dbReference type="InterPro" id="IPR000182">
    <property type="entry name" value="GNAT_dom"/>
</dbReference>
<accession>A0A542THT4</accession>
<evidence type="ECO:0000313" key="3">
    <source>
        <dbReference type="Proteomes" id="UP000318103"/>
    </source>
</evidence>
<dbReference type="PROSITE" id="PS51186">
    <property type="entry name" value="GNAT"/>
    <property type="match status" value="1"/>
</dbReference>
<protein>
    <submittedName>
        <fullName evidence="2">RimJ/RimL family protein N-acetyltransferase</fullName>
    </submittedName>
</protein>
<keyword evidence="3" id="KW-1185">Reference proteome</keyword>
<organism evidence="2 3">
    <name type="scientific">Streptomyces puniciscabiei</name>
    <dbReference type="NCBI Taxonomy" id="164348"/>
    <lineage>
        <taxon>Bacteria</taxon>
        <taxon>Bacillati</taxon>
        <taxon>Actinomycetota</taxon>
        <taxon>Actinomycetes</taxon>
        <taxon>Kitasatosporales</taxon>
        <taxon>Streptomycetaceae</taxon>
        <taxon>Streptomyces</taxon>
    </lineage>
</organism>
<dbReference type="GO" id="GO:0016747">
    <property type="term" value="F:acyltransferase activity, transferring groups other than amino-acyl groups"/>
    <property type="evidence" value="ECO:0007669"/>
    <property type="project" value="InterPro"/>
</dbReference>
<dbReference type="Proteomes" id="UP000318103">
    <property type="component" value="Unassembled WGS sequence"/>
</dbReference>
<keyword evidence="2" id="KW-0808">Transferase</keyword>
<feature type="domain" description="N-acetyltransferase" evidence="1">
    <location>
        <begin position="17"/>
        <end position="180"/>
    </location>
</feature>
<evidence type="ECO:0000313" key="2">
    <source>
        <dbReference type="EMBL" id="TQK86404.1"/>
    </source>
</evidence>
<dbReference type="Pfam" id="PF00583">
    <property type="entry name" value="Acetyltransf_1"/>
    <property type="match status" value="1"/>
</dbReference>
<gene>
    <name evidence="2" type="ORF">FB563_6534</name>
</gene>
<proteinExistence type="predicted"/>
<dbReference type="Gene3D" id="3.40.630.30">
    <property type="match status" value="1"/>
</dbReference>
<dbReference type="InterPro" id="IPR016181">
    <property type="entry name" value="Acyl_CoA_acyltransferase"/>
</dbReference>
<evidence type="ECO:0000259" key="1">
    <source>
        <dbReference type="PROSITE" id="PS51186"/>
    </source>
</evidence>